<dbReference type="Gene3D" id="1.10.10.10">
    <property type="entry name" value="Winged helix-like DNA-binding domain superfamily/Winged helix DNA-binding domain"/>
    <property type="match status" value="1"/>
</dbReference>
<gene>
    <name evidence="6" type="ORF">GJB61_20270</name>
</gene>
<dbReference type="Pfam" id="PF03466">
    <property type="entry name" value="LysR_substrate"/>
    <property type="match status" value="1"/>
</dbReference>
<dbReference type="PRINTS" id="PR00039">
    <property type="entry name" value="HTHLYSR"/>
</dbReference>
<evidence type="ECO:0000259" key="5">
    <source>
        <dbReference type="PROSITE" id="PS50931"/>
    </source>
</evidence>
<comment type="caution">
    <text evidence="6">The sequence shown here is derived from an EMBL/GenBank/DDBJ whole genome shotgun (WGS) entry which is preliminary data.</text>
</comment>
<dbReference type="CDD" id="cd05466">
    <property type="entry name" value="PBP2_LTTR_substrate"/>
    <property type="match status" value="1"/>
</dbReference>
<keyword evidence="4" id="KW-0804">Transcription</keyword>
<keyword evidence="7" id="KW-1185">Reference proteome</keyword>
<keyword evidence="3" id="KW-0238">DNA-binding</keyword>
<dbReference type="InterPro" id="IPR036390">
    <property type="entry name" value="WH_DNA-bd_sf"/>
</dbReference>
<dbReference type="SUPFAM" id="SSF46785">
    <property type="entry name" value="Winged helix' DNA-binding domain"/>
    <property type="match status" value="1"/>
</dbReference>
<dbReference type="PROSITE" id="PS50931">
    <property type="entry name" value="HTH_LYSR"/>
    <property type="match status" value="1"/>
</dbReference>
<dbReference type="InterPro" id="IPR036388">
    <property type="entry name" value="WH-like_DNA-bd_sf"/>
</dbReference>
<dbReference type="GO" id="GO:0000976">
    <property type="term" value="F:transcription cis-regulatory region binding"/>
    <property type="evidence" value="ECO:0007669"/>
    <property type="project" value="TreeGrafter"/>
</dbReference>
<dbReference type="InterPro" id="IPR000847">
    <property type="entry name" value="LysR_HTH_N"/>
</dbReference>
<keyword evidence="2" id="KW-0805">Transcription regulation</keyword>
<protein>
    <submittedName>
        <fullName evidence="6">LysR family transcriptional regulator</fullName>
    </submittedName>
</protein>
<dbReference type="FunFam" id="1.10.10.10:FF:000001">
    <property type="entry name" value="LysR family transcriptional regulator"/>
    <property type="match status" value="1"/>
</dbReference>
<dbReference type="SUPFAM" id="SSF53850">
    <property type="entry name" value="Periplasmic binding protein-like II"/>
    <property type="match status" value="1"/>
</dbReference>
<dbReference type="Gene3D" id="3.40.190.290">
    <property type="match status" value="1"/>
</dbReference>
<name>A0A7X2H882_9BACL</name>
<dbReference type="PANTHER" id="PTHR30126">
    <property type="entry name" value="HTH-TYPE TRANSCRIPTIONAL REGULATOR"/>
    <property type="match status" value="1"/>
</dbReference>
<reference evidence="6 7" key="1">
    <citation type="submission" date="2019-11" db="EMBL/GenBank/DDBJ databases">
        <title>Paenibacillus monticola sp. nov., a novel PGPR strain isolated from mountain sample in China.</title>
        <authorList>
            <person name="Zhao Q."/>
            <person name="Li H.-P."/>
            <person name="Zhang J.-L."/>
        </authorList>
    </citation>
    <scope>NUCLEOTIDE SEQUENCE [LARGE SCALE GENOMIC DNA]</scope>
    <source>
        <strain evidence="6 7">LC-T2</strain>
    </source>
</reference>
<dbReference type="RefSeq" id="WP_154120833.1">
    <property type="nucleotide sequence ID" value="NZ_WJXB01000008.1"/>
</dbReference>
<dbReference type="InterPro" id="IPR005119">
    <property type="entry name" value="LysR_subst-bd"/>
</dbReference>
<dbReference type="GO" id="GO:0003700">
    <property type="term" value="F:DNA-binding transcription factor activity"/>
    <property type="evidence" value="ECO:0007669"/>
    <property type="project" value="InterPro"/>
</dbReference>
<comment type="similarity">
    <text evidence="1">Belongs to the LysR transcriptional regulatory family.</text>
</comment>
<evidence type="ECO:0000256" key="2">
    <source>
        <dbReference type="ARBA" id="ARBA00023015"/>
    </source>
</evidence>
<accession>A0A7X2H882</accession>
<evidence type="ECO:0000256" key="3">
    <source>
        <dbReference type="ARBA" id="ARBA00023125"/>
    </source>
</evidence>
<organism evidence="6 7">
    <name type="scientific">Paenibacillus monticola</name>
    <dbReference type="NCBI Taxonomy" id="2666075"/>
    <lineage>
        <taxon>Bacteria</taxon>
        <taxon>Bacillati</taxon>
        <taxon>Bacillota</taxon>
        <taxon>Bacilli</taxon>
        <taxon>Bacillales</taxon>
        <taxon>Paenibacillaceae</taxon>
        <taxon>Paenibacillus</taxon>
    </lineage>
</organism>
<dbReference type="Proteomes" id="UP000463051">
    <property type="component" value="Unassembled WGS sequence"/>
</dbReference>
<evidence type="ECO:0000313" key="6">
    <source>
        <dbReference type="EMBL" id="MRN55321.1"/>
    </source>
</evidence>
<dbReference type="PANTHER" id="PTHR30126:SF40">
    <property type="entry name" value="HTH-TYPE TRANSCRIPTIONAL REGULATOR GLTR"/>
    <property type="match status" value="1"/>
</dbReference>
<dbReference type="AlphaFoldDB" id="A0A7X2H882"/>
<sequence>MELTYLRTFCEVVTCGSYTRAAENLGYAQSSITAQIAKLEEVYGAILLERVGRGMMPTFAGKSLLPYARQMLALNEEVKGIISGGNKGILAIGAIESLAAYYLPHRLHHYRDRYPGIQLRVQPGSEVEIITAVKEKSADFGLIFDTPYVSEELVSLALRQEQLFIITHPEHPLALQPELSLSQLAGEPLILTEDTCTYRQYLLHELKQSGISPRIDMEFGNLEGIKQAVKHQWGTAFLPGYAIEEERRQGSIRAIPIAGAEQRFYIQLIYRKDRFLPPAYSDFIKQMQVQ</sequence>
<dbReference type="Pfam" id="PF00126">
    <property type="entry name" value="HTH_1"/>
    <property type="match status" value="1"/>
</dbReference>
<dbReference type="EMBL" id="WJXB01000008">
    <property type="protein sequence ID" value="MRN55321.1"/>
    <property type="molecule type" value="Genomic_DNA"/>
</dbReference>
<proteinExistence type="inferred from homology"/>
<feature type="domain" description="HTH lysR-type" evidence="5">
    <location>
        <begin position="1"/>
        <end position="58"/>
    </location>
</feature>
<evidence type="ECO:0000313" key="7">
    <source>
        <dbReference type="Proteomes" id="UP000463051"/>
    </source>
</evidence>
<evidence type="ECO:0000256" key="4">
    <source>
        <dbReference type="ARBA" id="ARBA00023163"/>
    </source>
</evidence>
<evidence type="ECO:0000256" key="1">
    <source>
        <dbReference type="ARBA" id="ARBA00009437"/>
    </source>
</evidence>